<comment type="caution">
    <text evidence="2">The sequence shown here is derived from an EMBL/GenBank/DDBJ whole genome shotgun (WGS) entry which is preliminary data.</text>
</comment>
<proteinExistence type="predicted"/>
<gene>
    <name evidence="2" type="ORF">G6731_00030</name>
</gene>
<organism evidence="2 3">
    <name type="scientific">Polynucleobacter paneuropaeus</name>
    <dbReference type="NCBI Taxonomy" id="2527775"/>
    <lineage>
        <taxon>Bacteria</taxon>
        <taxon>Pseudomonadati</taxon>
        <taxon>Pseudomonadota</taxon>
        <taxon>Betaproteobacteria</taxon>
        <taxon>Burkholderiales</taxon>
        <taxon>Burkholderiaceae</taxon>
        <taxon>Polynucleobacter</taxon>
    </lineage>
</organism>
<feature type="region of interest" description="Disordered" evidence="1">
    <location>
        <begin position="534"/>
        <end position="566"/>
    </location>
</feature>
<reference evidence="2" key="1">
    <citation type="journal article" date="2021" name="Genome Biol. Evol.">
        <title>Continental-Scale Gene Flow Prevents Allopatric Divergence of Pelagic Freshwater Bacteria.</title>
        <authorList>
            <person name="Hoetzinger M."/>
            <person name="Pitt A."/>
            <person name="Huemer A."/>
            <person name="Hahn M.W."/>
        </authorList>
    </citation>
    <scope>NUCLEOTIDE SEQUENCE</scope>
    <source>
        <strain evidence="2">SM1-W8</strain>
    </source>
</reference>
<evidence type="ECO:0000313" key="2">
    <source>
        <dbReference type="EMBL" id="MBT8550351.1"/>
    </source>
</evidence>
<name>A0A9Q2WH64_9BURK</name>
<evidence type="ECO:0000313" key="3">
    <source>
        <dbReference type="Proteomes" id="UP000783102"/>
    </source>
</evidence>
<feature type="compositionally biased region" description="Low complexity" evidence="1">
    <location>
        <begin position="557"/>
        <end position="566"/>
    </location>
</feature>
<sequence length="566" mass="65757">MFKFLFNRARKVEELPAQEVSVSGAVTEAMIWQEEKLLLQEQLIRLQVDLDSALTKLEDSEREKSHLAKIIQIKQLSFDDHATKHRNTVNVIESENIELKKLNQTFIDDLDSKKNHIIELDRELRGVEQQLDQSSKFVLELQSKIDEVHAINHNLLNDLEVSRAEVAQSYKKIEALNLRMDNIQSIGTSDKSENLIDDVIVLSMKNENFLLENLDVKKQYQIIQSYVEKVRRAAPNFTFFESLCLVEVNAVSASPHLIWSLTGYRDSPYTEAKNIEFETHLKDGICGLRMRGVEDCLDILTEIDFSQSGYDRLESLSTGTWKLIRAVLTTIEIQISKSFSDIEGQKFDTAFWAPGLRGLIEKFKNTPPFIRFNNIRIKQELQNQDYEHLWLEISDLSFQDRLLPKFECRVAAANLDADKEKFSRYPKIEFPKIDGKTIPFDSWIPESYDDYGPKLEIRFSLDNKTFDLNVFGKLSPEDRVFMYRFIERLPRMLTYMKNRQYAISRSWENWQLIFIEARDVLINLLATLQNKTANKSSTSAEKLSKLKPTAVEKKKSISVTKTKTKK</sequence>
<dbReference type="EMBL" id="JAANEY010000001">
    <property type="protein sequence ID" value="MBT8550351.1"/>
    <property type="molecule type" value="Genomic_DNA"/>
</dbReference>
<protein>
    <submittedName>
        <fullName evidence="2">Uncharacterized protein</fullName>
    </submittedName>
</protein>
<dbReference type="AlphaFoldDB" id="A0A9Q2WH64"/>
<dbReference type="Proteomes" id="UP000783102">
    <property type="component" value="Unassembled WGS sequence"/>
</dbReference>
<accession>A0A9Q2WH64</accession>
<evidence type="ECO:0000256" key="1">
    <source>
        <dbReference type="SAM" id="MobiDB-lite"/>
    </source>
</evidence>